<keyword evidence="3" id="KW-1185">Reference proteome</keyword>
<sequence length="61" mass="6819">MPENEKNPLSDKKTDGLNQTKMKGKEFSDEKRHTNEVASTEYSGGGKRHGGIEIDRLENGE</sequence>
<gene>
    <name evidence="2" type="ORF">H4683_002541</name>
</gene>
<evidence type="ECO:0000313" key="2">
    <source>
        <dbReference type="EMBL" id="MBE1555436.1"/>
    </source>
</evidence>
<organism evidence="2 3">
    <name type="scientific">Sporosarcina limicola</name>
    <dbReference type="NCBI Taxonomy" id="34101"/>
    <lineage>
        <taxon>Bacteria</taxon>
        <taxon>Bacillati</taxon>
        <taxon>Bacillota</taxon>
        <taxon>Bacilli</taxon>
        <taxon>Bacillales</taxon>
        <taxon>Caryophanaceae</taxon>
        <taxon>Sporosarcina</taxon>
    </lineage>
</organism>
<evidence type="ECO:0000313" key="3">
    <source>
        <dbReference type="Proteomes" id="UP000658225"/>
    </source>
</evidence>
<dbReference type="RefSeq" id="WP_192599155.1">
    <property type="nucleotide sequence ID" value="NZ_JADBEL010000013.1"/>
</dbReference>
<accession>A0A927R3T3</accession>
<feature type="compositionally biased region" description="Basic and acidic residues" evidence="1">
    <location>
        <begin position="50"/>
        <end position="61"/>
    </location>
</feature>
<reference evidence="2" key="1">
    <citation type="submission" date="2020-10" db="EMBL/GenBank/DDBJ databases">
        <title>Genomic Encyclopedia of Type Strains, Phase IV (KMG-IV): sequencing the most valuable type-strain genomes for metagenomic binning, comparative biology and taxonomic classification.</title>
        <authorList>
            <person name="Goeker M."/>
        </authorList>
    </citation>
    <scope>NUCLEOTIDE SEQUENCE</scope>
    <source>
        <strain evidence="2">DSM 13886</strain>
    </source>
</reference>
<evidence type="ECO:0000256" key="1">
    <source>
        <dbReference type="SAM" id="MobiDB-lite"/>
    </source>
</evidence>
<feature type="region of interest" description="Disordered" evidence="1">
    <location>
        <begin position="1"/>
        <end position="61"/>
    </location>
</feature>
<feature type="compositionally biased region" description="Basic and acidic residues" evidence="1">
    <location>
        <begin position="1"/>
        <end position="15"/>
    </location>
</feature>
<protein>
    <submittedName>
        <fullName evidence="2">Uncharacterized protein</fullName>
    </submittedName>
</protein>
<proteinExistence type="predicted"/>
<dbReference type="Proteomes" id="UP000658225">
    <property type="component" value="Unassembled WGS sequence"/>
</dbReference>
<dbReference type="EMBL" id="JADBEL010000013">
    <property type="protein sequence ID" value="MBE1555436.1"/>
    <property type="molecule type" value="Genomic_DNA"/>
</dbReference>
<dbReference type="AlphaFoldDB" id="A0A927R3T3"/>
<comment type="caution">
    <text evidence="2">The sequence shown here is derived from an EMBL/GenBank/DDBJ whole genome shotgun (WGS) entry which is preliminary data.</text>
</comment>
<name>A0A927R3T3_9BACL</name>
<feature type="compositionally biased region" description="Basic and acidic residues" evidence="1">
    <location>
        <begin position="23"/>
        <end position="35"/>
    </location>
</feature>